<dbReference type="InterPro" id="IPR011990">
    <property type="entry name" value="TPR-like_helical_dom_sf"/>
</dbReference>
<dbReference type="InterPro" id="IPR042476">
    <property type="entry name" value="APPBP2"/>
</dbReference>
<dbReference type="SUPFAM" id="SSF48452">
    <property type="entry name" value="TPR-like"/>
    <property type="match status" value="2"/>
</dbReference>
<gene>
    <name evidence="1" type="ORF">DIABBA_LOCUS12432</name>
</gene>
<accession>A0A9N9TAF4</accession>
<evidence type="ECO:0000313" key="2">
    <source>
        <dbReference type="Proteomes" id="UP001153709"/>
    </source>
</evidence>
<dbReference type="EMBL" id="OU898283">
    <property type="protein sequence ID" value="CAG9839691.1"/>
    <property type="molecule type" value="Genomic_DNA"/>
</dbReference>
<protein>
    <recommendedName>
        <fullName evidence="3">Amyloid protein-binding protein 2</fullName>
    </recommendedName>
</protein>
<dbReference type="PANTHER" id="PTHR46575:SF1">
    <property type="entry name" value="AMYLOID PROTEIN-BINDING PROTEIN 2"/>
    <property type="match status" value="1"/>
</dbReference>
<dbReference type="GO" id="GO:0031462">
    <property type="term" value="C:Cul2-RING ubiquitin ligase complex"/>
    <property type="evidence" value="ECO:0007669"/>
    <property type="project" value="TreeGrafter"/>
</dbReference>
<evidence type="ECO:0008006" key="3">
    <source>
        <dbReference type="Google" id="ProtNLM"/>
    </source>
</evidence>
<dbReference type="GO" id="GO:0043161">
    <property type="term" value="P:proteasome-mediated ubiquitin-dependent protein catabolic process"/>
    <property type="evidence" value="ECO:0007669"/>
    <property type="project" value="TreeGrafter"/>
</dbReference>
<dbReference type="SMART" id="SM00028">
    <property type="entry name" value="TPR"/>
    <property type="match status" value="3"/>
</dbReference>
<dbReference type="Gene3D" id="1.25.40.10">
    <property type="entry name" value="Tetratricopeptide repeat domain"/>
    <property type="match status" value="2"/>
</dbReference>
<dbReference type="GO" id="GO:1990756">
    <property type="term" value="F:ubiquitin-like ligase-substrate adaptor activity"/>
    <property type="evidence" value="ECO:0007669"/>
    <property type="project" value="TreeGrafter"/>
</dbReference>
<dbReference type="InterPro" id="IPR019734">
    <property type="entry name" value="TPR_rpt"/>
</dbReference>
<dbReference type="Proteomes" id="UP001153709">
    <property type="component" value="Chromosome 8"/>
</dbReference>
<name>A0A9N9TAF4_DIABA</name>
<proteinExistence type="predicted"/>
<evidence type="ECO:0000313" key="1">
    <source>
        <dbReference type="EMBL" id="CAG9839691.1"/>
    </source>
</evidence>
<sequence length="576" mass="66700">MLKSPPRFYDICLEAAVADSVLTCNFYKKEFRALPNNVLFDFYYRMFIEKRLCLLAVELSDLEVFNRILSVKHQRMKFLKSFQSLIDHGTSSTEELIKAYVHYGQRTDSSDLKVIETGLRIGGFFNDGGLFDCSIEILKIAEKFCMRREKDVTTLKLMLDCYHKKIYAEAIYCEFEKAAETFAAANKVIAELEEKNAVPNLAGLYANFSFLFFGRSEYDEAYNWAIKALKLINEDLSPRIIIEVLRQASKSCVVKRKFAPAGLLISQAVNMASELYKVDSHPHISDTLLDYGFYLLNFDSIQESVKVYEKALSIRKQVFQKNNIRVALGHEDLAYALYVNEYSSGRFYDARENVERSIRIMERILPTDHLLLASVKRVKALILEEIALDERNNIQLQTQYFTEAHILHKTALTLSFKAFGEKNVQTAKHYGNLGRLFQSMKMYDEAEKMHLRAIAIKEELLGVDDYEVGLSVGHLASLYNYHMKRHKDAEKLYLRSIDINLKVFGEAYSGLEYDYRGLINIYTKLLDTSNMIHYMYKMREWKTLREQILPVQIDSELKPINEVIESFISMTENASL</sequence>
<dbReference type="PANTHER" id="PTHR46575">
    <property type="entry name" value="AMYLOID PROTEIN-BINDING PROTEIN 2"/>
    <property type="match status" value="1"/>
</dbReference>
<dbReference type="OrthoDB" id="7103806at2759"/>
<organism evidence="1 2">
    <name type="scientific">Diabrotica balteata</name>
    <name type="common">Banded cucumber beetle</name>
    <dbReference type="NCBI Taxonomy" id="107213"/>
    <lineage>
        <taxon>Eukaryota</taxon>
        <taxon>Metazoa</taxon>
        <taxon>Ecdysozoa</taxon>
        <taxon>Arthropoda</taxon>
        <taxon>Hexapoda</taxon>
        <taxon>Insecta</taxon>
        <taxon>Pterygota</taxon>
        <taxon>Neoptera</taxon>
        <taxon>Endopterygota</taxon>
        <taxon>Coleoptera</taxon>
        <taxon>Polyphaga</taxon>
        <taxon>Cucujiformia</taxon>
        <taxon>Chrysomeloidea</taxon>
        <taxon>Chrysomelidae</taxon>
        <taxon>Galerucinae</taxon>
        <taxon>Diabroticina</taxon>
        <taxon>Diabroticites</taxon>
        <taxon>Diabrotica</taxon>
    </lineage>
</organism>
<dbReference type="Pfam" id="PF13424">
    <property type="entry name" value="TPR_12"/>
    <property type="match status" value="1"/>
</dbReference>
<dbReference type="GO" id="GO:0006886">
    <property type="term" value="P:intracellular protein transport"/>
    <property type="evidence" value="ECO:0007669"/>
    <property type="project" value="InterPro"/>
</dbReference>
<keyword evidence="2" id="KW-1185">Reference proteome</keyword>
<dbReference type="AlphaFoldDB" id="A0A9N9TAF4"/>
<reference evidence="1" key="1">
    <citation type="submission" date="2022-01" db="EMBL/GenBank/DDBJ databases">
        <authorList>
            <person name="King R."/>
        </authorList>
    </citation>
    <scope>NUCLEOTIDE SEQUENCE</scope>
</reference>